<feature type="compositionally biased region" description="Basic and acidic residues" evidence="1">
    <location>
        <begin position="206"/>
        <end position="219"/>
    </location>
</feature>
<sequence length="335" mass="36611">MDAQLDEDAIDLQDLQAQIDLSMSFAQNLVTSWVKPTQYSQTSRQNDLENEIKEYMRRPTSPVVDFRLGVGAPIPESQSLVREAARLKTKLEGGKKRQREEEGIGTKKPQSDDEEESRPGAIKKKARVDPFSTLSKKEKNKGTRDSGKNGPTIHPVALKAMPSSQSLPPAIEDGLEVDEVAKELLLVPDTPETPRKEADYISQQDSNRDGEQGTKRADLSDVGINPPPHTSSSSPLKPTAPDASLPPAQTPATPPVSLRNLVDVSLTANLPPSPGDRRGDSNFLKLPLLNLRGSVSERGSEIEEAGSSGLVPKKKRKRRKKKKSQPNMESTSAFN</sequence>
<feature type="compositionally biased region" description="Basic and acidic residues" evidence="1">
    <location>
        <begin position="90"/>
        <end position="111"/>
    </location>
</feature>
<organism evidence="2 3">
    <name type="scientific">Leucocoprinus leucothites</name>
    <dbReference type="NCBI Taxonomy" id="201217"/>
    <lineage>
        <taxon>Eukaryota</taxon>
        <taxon>Fungi</taxon>
        <taxon>Dikarya</taxon>
        <taxon>Basidiomycota</taxon>
        <taxon>Agaricomycotina</taxon>
        <taxon>Agaricomycetes</taxon>
        <taxon>Agaricomycetidae</taxon>
        <taxon>Agaricales</taxon>
        <taxon>Agaricineae</taxon>
        <taxon>Agaricaceae</taxon>
        <taxon>Leucocoprinus</taxon>
    </lineage>
</organism>
<comment type="caution">
    <text evidence="2">The sequence shown here is derived from an EMBL/GenBank/DDBJ whole genome shotgun (WGS) entry which is preliminary data.</text>
</comment>
<dbReference type="OrthoDB" id="3438340at2759"/>
<feature type="region of interest" description="Disordered" evidence="1">
    <location>
        <begin position="90"/>
        <end position="259"/>
    </location>
</feature>
<evidence type="ECO:0000313" key="2">
    <source>
        <dbReference type="EMBL" id="KAF5363970.1"/>
    </source>
</evidence>
<accession>A0A8H5GFN7</accession>
<evidence type="ECO:0000313" key="3">
    <source>
        <dbReference type="Proteomes" id="UP000559027"/>
    </source>
</evidence>
<feature type="compositionally biased region" description="Basic residues" evidence="1">
    <location>
        <begin position="312"/>
        <end position="324"/>
    </location>
</feature>
<feature type="region of interest" description="Disordered" evidence="1">
    <location>
        <begin position="293"/>
        <end position="335"/>
    </location>
</feature>
<name>A0A8H5GFN7_9AGAR</name>
<dbReference type="Proteomes" id="UP000559027">
    <property type="component" value="Unassembled WGS sequence"/>
</dbReference>
<feature type="compositionally biased region" description="Basic and acidic residues" evidence="1">
    <location>
        <begin position="135"/>
        <end position="147"/>
    </location>
</feature>
<protein>
    <submittedName>
        <fullName evidence="2">Uncharacterized protein</fullName>
    </submittedName>
</protein>
<keyword evidence="3" id="KW-1185">Reference proteome</keyword>
<dbReference type="AlphaFoldDB" id="A0A8H5GFN7"/>
<evidence type="ECO:0000256" key="1">
    <source>
        <dbReference type="SAM" id="MobiDB-lite"/>
    </source>
</evidence>
<gene>
    <name evidence="2" type="ORF">D9756_000399</name>
</gene>
<feature type="compositionally biased region" description="Polar residues" evidence="1">
    <location>
        <begin position="325"/>
        <end position="335"/>
    </location>
</feature>
<reference evidence="2 3" key="1">
    <citation type="journal article" date="2020" name="ISME J.">
        <title>Uncovering the hidden diversity of litter-decomposition mechanisms in mushroom-forming fungi.</title>
        <authorList>
            <person name="Floudas D."/>
            <person name="Bentzer J."/>
            <person name="Ahren D."/>
            <person name="Johansson T."/>
            <person name="Persson P."/>
            <person name="Tunlid A."/>
        </authorList>
    </citation>
    <scope>NUCLEOTIDE SEQUENCE [LARGE SCALE GENOMIC DNA]</scope>
    <source>
        <strain evidence="2 3">CBS 146.42</strain>
    </source>
</reference>
<dbReference type="EMBL" id="JAACJO010000001">
    <property type="protein sequence ID" value="KAF5363970.1"/>
    <property type="molecule type" value="Genomic_DNA"/>
</dbReference>
<proteinExistence type="predicted"/>